<protein>
    <submittedName>
        <fullName evidence="2">Transposase IS4 family protein</fullName>
    </submittedName>
</protein>
<proteinExistence type="predicted"/>
<dbReference type="PANTHER" id="PTHR34614">
    <property type="match status" value="1"/>
</dbReference>
<organism evidence="2">
    <name type="scientific">mine drainage metagenome</name>
    <dbReference type="NCBI Taxonomy" id="410659"/>
    <lineage>
        <taxon>unclassified sequences</taxon>
        <taxon>metagenomes</taxon>
        <taxon>ecological metagenomes</taxon>
    </lineage>
</organism>
<accession>T0Z688</accession>
<dbReference type="EMBL" id="AUZZ01007103">
    <property type="protein sequence ID" value="EQD43556.1"/>
    <property type="molecule type" value="Genomic_DNA"/>
</dbReference>
<sequence length="303" mass="33650">MRKKSATSLQDAHLVSKVVGPLPLLNGFLDRLQIEALFGRFVPSTDRRLKLAPAVGLGVLLRNILLAREPLSGLTDWTQRFDEALLGLPTDAASLFNDDRVGRCLDALFLADRAALMTAIVVGAVRTFKLDLNEMHNDSTSISFSGEYAAADGTPLKGRATHRITHGHSKDYRPDLKQLLFVLTTTADGGVPIWSHVDHGNTSDDGTHIATWDTLRQLTGTTDFLYVADCKLCSQQNLGHIAREGGRFVTVLPATWGEQTAFYEWILTHEAPWIELLSRPNPRRQASDTKDIYRGYEWPMRTA</sequence>
<feature type="non-terminal residue" evidence="2">
    <location>
        <position position="303"/>
    </location>
</feature>
<dbReference type="Pfam" id="PF14104">
    <property type="entry name" value="DUF4277"/>
    <property type="match status" value="1"/>
</dbReference>
<dbReference type="NCBIfam" id="NF033559">
    <property type="entry name" value="transpos_IS1634"/>
    <property type="match status" value="1"/>
</dbReference>
<feature type="domain" description="DUF4277" evidence="1">
    <location>
        <begin position="17"/>
        <end position="121"/>
    </location>
</feature>
<reference evidence="2" key="1">
    <citation type="submission" date="2013-08" db="EMBL/GenBank/DDBJ databases">
        <authorList>
            <person name="Mendez C."/>
            <person name="Richter M."/>
            <person name="Ferrer M."/>
            <person name="Sanchez J."/>
        </authorList>
    </citation>
    <scope>NUCLEOTIDE SEQUENCE</scope>
</reference>
<gene>
    <name evidence="2" type="ORF">B2A_09837</name>
</gene>
<evidence type="ECO:0000259" key="1">
    <source>
        <dbReference type="Pfam" id="PF14104"/>
    </source>
</evidence>
<dbReference type="InterPro" id="IPR047654">
    <property type="entry name" value="IS1634_transpos"/>
</dbReference>
<evidence type="ECO:0000313" key="2">
    <source>
        <dbReference type="EMBL" id="EQD43556.1"/>
    </source>
</evidence>
<dbReference type="InterPro" id="IPR025457">
    <property type="entry name" value="DUF4277"/>
</dbReference>
<dbReference type="AlphaFoldDB" id="T0Z688"/>
<name>T0Z688_9ZZZZ</name>
<dbReference type="PANTHER" id="PTHR34614:SF2">
    <property type="entry name" value="TRANSPOSASE IS4-LIKE DOMAIN-CONTAINING PROTEIN"/>
    <property type="match status" value="1"/>
</dbReference>
<reference evidence="2" key="2">
    <citation type="journal article" date="2014" name="ISME J.">
        <title>Microbial stratification in low pH oxic and suboxic macroscopic growths along an acid mine drainage.</title>
        <authorList>
            <person name="Mendez-Garcia C."/>
            <person name="Mesa V."/>
            <person name="Sprenger R.R."/>
            <person name="Richter M."/>
            <person name="Diez M.S."/>
            <person name="Solano J."/>
            <person name="Bargiela R."/>
            <person name="Golyshina O.V."/>
            <person name="Manteca A."/>
            <person name="Ramos J.L."/>
            <person name="Gallego J.R."/>
            <person name="Llorente I."/>
            <person name="Martins Dos Santos V.A."/>
            <person name="Jensen O.N."/>
            <person name="Pelaez A.I."/>
            <person name="Sanchez J."/>
            <person name="Ferrer M."/>
        </authorList>
    </citation>
    <scope>NUCLEOTIDE SEQUENCE</scope>
</reference>
<comment type="caution">
    <text evidence="2">The sequence shown here is derived from an EMBL/GenBank/DDBJ whole genome shotgun (WGS) entry which is preliminary data.</text>
</comment>